<evidence type="ECO:0000313" key="3">
    <source>
        <dbReference type="Proteomes" id="UP000031737"/>
    </source>
</evidence>
<gene>
    <name evidence="2" type="ORF">TRSC58_06790</name>
</gene>
<accession>A0A061IUP2</accession>
<name>A0A061IUP2_TRYRA</name>
<sequence>MNIYIYISFFSVATHTRCLRQQIIISFTVFPPPPFFSLLHAGEMRKNPYLAHYFGAALDSSCEQEVNAATGFVHFPNSKHMTQRVFRPSRGLELSKEPHTPVRTPTSNLTAGIRMPTTEALGGFPSSPPEWRNRLPPLSPSTSLRSTSAELYTSRRDLLHSDIATTPSDSPENIRTSQTPQHLNAVITIEAPGWDPTIRQSHAALAQVNEILDMDKKTSAVAPPILSGVPGIVASGERQEETEGEPQASLTKVPREGELTPPGPTSSCVPMSSVAVGRHTVDASISSESLTALKAAEVFPQGLVLDASPREEGEDILPSPTSSFAPTNRVGSRPDPSAFQKSVASVPFQTKCLVLTPNPDAAACALKRCSRRPPYVLATQNRESAVPGAPAVHEKEPHVVSAERPRSQPNGENKKSKKRNKNDGLIPVASLYGILERLANVVRAQSDVRPVDSGSGARRLDASTELLHSLNTSIENRQSSGMNRKNPSMRAPIVEPRVLMGDAPRVEGNELFVNDHHEALKSVLPTSQLQPVGVTLHHPVPIQRRAASARRPSFNRAPGTPSYALPTESWLCKGVELDDDRVESSCITEGTKTKGALR</sequence>
<feature type="region of interest" description="Disordered" evidence="1">
    <location>
        <begin position="311"/>
        <end position="338"/>
    </location>
</feature>
<feature type="region of interest" description="Disordered" evidence="1">
    <location>
        <begin position="236"/>
        <end position="270"/>
    </location>
</feature>
<dbReference type="EMBL" id="AUPL01006790">
    <property type="protein sequence ID" value="ESL05556.1"/>
    <property type="molecule type" value="Genomic_DNA"/>
</dbReference>
<comment type="caution">
    <text evidence="2">The sequence shown here is derived from an EMBL/GenBank/DDBJ whole genome shotgun (WGS) entry which is preliminary data.</text>
</comment>
<reference evidence="2 3" key="1">
    <citation type="submission" date="2013-07" db="EMBL/GenBank/DDBJ databases">
        <authorList>
            <person name="Stoco P.H."/>
            <person name="Wagner G."/>
            <person name="Gerber A."/>
            <person name="Zaha A."/>
            <person name="Thompson C."/>
            <person name="Bartholomeu D.C."/>
            <person name="Luckemeyer D.D."/>
            <person name="Bahia D."/>
            <person name="Loreto E."/>
            <person name="Prestes E.B."/>
            <person name="Lima F.M."/>
            <person name="Rodrigues-Luiz G."/>
            <person name="Vallejo G.A."/>
            <person name="Filho J.F."/>
            <person name="Monteiro K.M."/>
            <person name="Tyler K.M."/>
            <person name="de Almeida L.G."/>
            <person name="Ortiz M.F."/>
            <person name="Siervo M.A."/>
            <person name="de Moraes M.H."/>
            <person name="Cunha O.L."/>
            <person name="Mendonca-Neto R."/>
            <person name="Silva R."/>
            <person name="Teixeira S.M."/>
            <person name="Murta S.M."/>
            <person name="Sincero T.C."/>
            <person name="Mendes T.A."/>
            <person name="Urmenyi T.P."/>
            <person name="Silva V.G."/>
            <person name="da Rocha W.D."/>
            <person name="Andersson B."/>
            <person name="Romanha A.J."/>
            <person name="Steindel M."/>
            <person name="de Vasconcelos A.T."/>
            <person name="Grisard E.C."/>
        </authorList>
    </citation>
    <scope>NUCLEOTIDE SEQUENCE [LARGE SCALE GENOMIC DNA]</scope>
    <source>
        <strain evidence="2 3">SC58</strain>
    </source>
</reference>
<feature type="region of interest" description="Disordered" evidence="1">
    <location>
        <begin position="381"/>
        <end position="423"/>
    </location>
</feature>
<protein>
    <submittedName>
        <fullName evidence="2">Uncharacterized protein</fullName>
    </submittedName>
</protein>
<dbReference type="Proteomes" id="UP000031737">
    <property type="component" value="Unassembled WGS sequence"/>
</dbReference>
<feature type="compositionally biased region" description="Basic and acidic residues" evidence="1">
    <location>
        <begin position="392"/>
        <end position="406"/>
    </location>
</feature>
<organism evidence="2 3">
    <name type="scientific">Trypanosoma rangeli SC58</name>
    <dbReference type="NCBI Taxonomy" id="429131"/>
    <lineage>
        <taxon>Eukaryota</taxon>
        <taxon>Discoba</taxon>
        <taxon>Euglenozoa</taxon>
        <taxon>Kinetoplastea</taxon>
        <taxon>Metakinetoplastina</taxon>
        <taxon>Trypanosomatida</taxon>
        <taxon>Trypanosomatidae</taxon>
        <taxon>Trypanosoma</taxon>
        <taxon>Herpetosoma</taxon>
    </lineage>
</organism>
<keyword evidence="3" id="KW-1185">Reference proteome</keyword>
<dbReference type="OrthoDB" id="247517at2759"/>
<proteinExistence type="predicted"/>
<feature type="compositionally biased region" description="Polar residues" evidence="1">
    <location>
        <begin position="319"/>
        <end position="330"/>
    </location>
</feature>
<dbReference type="VEuPathDB" id="TriTrypDB:TRSC58_06790"/>
<evidence type="ECO:0000256" key="1">
    <source>
        <dbReference type="SAM" id="MobiDB-lite"/>
    </source>
</evidence>
<dbReference type="AlphaFoldDB" id="A0A061IUP2"/>
<evidence type="ECO:0000313" key="2">
    <source>
        <dbReference type="EMBL" id="ESL05556.1"/>
    </source>
</evidence>